<dbReference type="Gramene" id="C.cajan_46528.t">
    <property type="protein sequence ID" value="C.cajan_46528.t.cds1"/>
    <property type="gene ID" value="C.cajan_46528"/>
</dbReference>
<reference evidence="2" key="1">
    <citation type="journal article" date="2012" name="Nat. Biotechnol.">
        <title>Draft genome sequence of pigeonpea (Cajanus cajan), an orphan legume crop of resource-poor farmers.</title>
        <authorList>
            <person name="Varshney R.K."/>
            <person name="Chen W."/>
            <person name="Li Y."/>
            <person name="Bharti A.K."/>
            <person name="Saxena R.K."/>
            <person name="Schlueter J.A."/>
            <person name="Donoghue M.T."/>
            <person name="Azam S."/>
            <person name="Fan G."/>
            <person name="Whaley A.M."/>
            <person name="Farmer A.D."/>
            <person name="Sheridan J."/>
            <person name="Iwata A."/>
            <person name="Tuteja R."/>
            <person name="Penmetsa R.V."/>
            <person name="Wu W."/>
            <person name="Upadhyaya H.D."/>
            <person name="Yang S.P."/>
            <person name="Shah T."/>
            <person name="Saxena K.B."/>
            <person name="Michael T."/>
            <person name="McCombie W.R."/>
            <person name="Yang B."/>
            <person name="Zhang G."/>
            <person name="Yang H."/>
            <person name="Wang J."/>
            <person name="Spillane C."/>
            <person name="Cook D.R."/>
            <person name="May G.D."/>
            <person name="Xu X."/>
            <person name="Jackson S.A."/>
        </authorList>
    </citation>
    <scope>NUCLEOTIDE SEQUENCE [LARGE SCALE GENOMIC DNA]</scope>
</reference>
<evidence type="ECO:0000259" key="1">
    <source>
        <dbReference type="Pfam" id="PF03732"/>
    </source>
</evidence>
<accession>A0A151UI72</accession>
<gene>
    <name evidence="2" type="ORF">KK1_048706</name>
</gene>
<evidence type="ECO:0000313" key="2">
    <source>
        <dbReference type="EMBL" id="KYP79016.1"/>
    </source>
</evidence>
<dbReference type="Proteomes" id="UP000075243">
    <property type="component" value="Unassembled WGS sequence"/>
</dbReference>
<sequence>MSRDLVEFRKCSPPQFRSDADLEVADHWICELEKIFSVLGCSEERKLAYVVYVLTGEVEHWWRGTSQMLIDRGVVVGWVCFNRVFLEKYFLESVRHAREVEFMRLQQGEMLVTEYAMRFKHLARFYTQAIFEAWKCRKFAERLKYDLRRVVVPMAITKFPALVEKANVVERLESVD</sequence>
<evidence type="ECO:0000313" key="3">
    <source>
        <dbReference type="Proteomes" id="UP000075243"/>
    </source>
</evidence>
<proteinExistence type="predicted"/>
<dbReference type="Pfam" id="PF03732">
    <property type="entry name" value="Retrotrans_gag"/>
    <property type="match status" value="1"/>
</dbReference>
<dbReference type="InterPro" id="IPR005162">
    <property type="entry name" value="Retrotrans_gag_dom"/>
</dbReference>
<keyword evidence="3" id="KW-1185">Reference proteome</keyword>
<name>A0A151UI72_CAJCA</name>
<organism evidence="2 3">
    <name type="scientific">Cajanus cajan</name>
    <name type="common">Pigeon pea</name>
    <name type="synonym">Cajanus indicus</name>
    <dbReference type="NCBI Taxonomy" id="3821"/>
    <lineage>
        <taxon>Eukaryota</taxon>
        <taxon>Viridiplantae</taxon>
        <taxon>Streptophyta</taxon>
        <taxon>Embryophyta</taxon>
        <taxon>Tracheophyta</taxon>
        <taxon>Spermatophyta</taxon>
        <taxon>Magnoliopsida</taxon>
        <taxon>eudicotyledons</taxon>
        <taxon>Gunneridae</taxon>
        <taxon>Pentapetalae</taxon>
        <taxon>rosids</taxon>
        <taxon>fabids</taxon>
        <taxon>Fabales</taxon>
        <taxon>Fabaceae</taxon>
        <taxon>Papilionoideae</taxon>
        <taxon>50 kb inversion clade</taxon>
        <taxon>NPAAA clade</taxon>
        <taxon>indigoferoid/millettioid clade</taxon>
        <taxon>Phaseoleae</taxon>
        <taxon>Cajanus</taxon>
    </lineage>
</organism>
<dbReference type="OrthoDB" id="1434145at2759"/>
<protein>
    <recommendedName>
        <fullName evidence="1">Retrotransposon gag domain-containing protein</fullName>
    </recommendedName>
</protein>
<dbReference type="EMBL" id="AGCT01067301">
    <property type="protein sequence ID" value="KYP79016.1"/>
    <property type="molecule type" value="Genomic_DNA"/>
</dbReference>
<feature type="domain" description="Retrotransposon gag" evidence="1">
    <location>
        <begin position="49"/>
        <end position="132"/>
    </location>
</feature>
<dbReference type="AlphaFoldDB" id="A0A151UI72"/>
<comment type="caution">
    <text evidence="2">The sequence shown here is derived from an EMBL/GenBank/DDBJ whole genome shotgun (WGS) entry which is preliminary data.</text>
</comment>